<dbReference type="OrthoDB" id="9876299at2759"/>
<evidence type="ECO:0000256" key="3">
    <source>
        <dbReference type="ARBA" id="ARBA00023002"/>
    </source>
</evidence>
<dbReference type="Gene3D" id="3.40.50.720">
    <property type="entry name" value="NAD(P)-binding Rossmann-like Domain"/>
    <property type="match status" value="1"/>
</dbReference>
<dbReference type="PANTHER" id="PTHR43544">
    <property type="entry name" value="SHORT-CHAIN DEHYDROGENASE/REDUCTASE"/>
    <property type="match status" value="1"/>
</dbReference>
<dbReference type="EMBL" id="KZ819639">
    <property type="protein sequence ID" value="PWN87984.1"/>
    <property type="molecule type" value="Genomic_DNA"/>
</dbReference>
<dbReference type="PRINTS" id="PR00081">
    <property type="entry name" value="GDHRDH"/>
</dbReference>
<name>A0A316YGL4_9BASI</name>
<dbReference type="GO" id="GO:0016491">
    <property type="term" value="F:oxidoreductase activity"/>
    <property type="evidence" value="ECO:0007669"/>
    <property type="project" value="UniProtKB-KW"/>
</dbReference>
<dbReference type="InterPro" id="IPR002347">
    <property type="entry name" value="SDR_fam"/>
</dbReference>
<reference evidence="4 5" key="1">
    <citation type="journal article" date="2018" name="Mol. Biol. Evol.">
        <title>Broad Genomic Sampling Reveals a Smut Pathogenic Ancestry of the Fungal Clade Ustilaginomycotina.</title>
        <authorList>
            <person name="Kijpornyongpan T."/>
            <person name="Mondo S.J."/>
            <person name="Barry K."/>
            <person name="Sandor L."/>
            <person name="Lee J."/>
            <person name="Lipzen A."/>
            <person name="Pangilinan J."/>
            <person name="LaButti K."/>
            <person name="Hainaut M."/>
            <person name="Henrissat B."/>
            <person name="Grigoriev I.V."/>
            <person name="Spatafora J.W."/>
            <person name="Aime M.C."/>
        </authorList>
    </citation>
    <scope>NUCLEOTIDE SEQUENCE [LARGE SCALE GENOMIC DNA]</scope>
    <source>
        <strain evidence="4 5">MCA 4198</strain>
    </source>
</reference>
<evidence type="ECO:0000256" key="2">
    <source>
        <dbReference type="ARBA" id="ARBA00022857"/>
    </source>
</evidence>
<evidence type="ECO:0000256" key="1">
    <source>
        <dbReference type="ARBA" id="ARBA00006484"/>
    </source>
</evidence>
<keyword evidence="5" id="KW-1185">Reference proteome</keyword>
<dbReference type="InParanoid" id="A0A316YGL4"/>
<dbReference type="CDD" id="cd05325">
    <property type="entry name" value="carb_red_sniffer_like_SDR_c"/>
    <property type="match status" value="1"/>
</dbReference>
<dbReference type="Proteomes" id="UP000245768">
    <property type="component" value="Unassembled WGS sequence"/>
</dbReference>
<accession>A0A316YGL4</accession>
<evidence type="ECO:0000313" key="4">
    <source>
        <dbReference type="EMBL" id="PWN87984.1"/>
    </source>
</evidence>
<protein>
    <submittedName>
        <fullName evidence="4">NAD(P)-binding protein</fullName>
    </submittedName>
</protein>
<dbReference type="Pfam" id="PF00106">
    <property type="entry name" value="adh_short"/>
    <property type="match status" value="1"/>
</dbReference>
<dbReference type="SUPFAM" id="SSF51735">
    <property type="entry name" value="NAD(P)-binding Rossmann-fold domains"/>
    <property type="match status" value="1"/>
</dbReference>
<proteinExistence type="inferred from homology"/>
<dbReference type="InterPro" id="IPR036291">
    <property type="entry name" value="NAD(P)-bd_dom_sf"/>
</dbReference>
<dbReference type="GO" id="GO:0005737">
    <property type="term" value="C:cytoplasm"/>
    <property type="evidence" value="ECO:0007669"/>
    <property type="project" value="TreeGrafter"/>
</dbReference>
<dbReference type="GeneID" id="37045613"/>
<gene>
    <name evidence="4" type="ORF">FA10DRAFT_281482</name>
</gene>
<comment type="similarity">
    <text evidence="1">Belongs to the short-chain dehydrogenases/reductases (SDR) family.</text>
</comment>
<keyword evidence="3" id="KW-0560">Oxidoreductase</keyword>
<dbReference type="FunCoup" id="A0A316YGL4">
    <property type="interactions" value="93"/>
</dbReference>
<organism evidence="4 5">
    <name type="scientific">Acaromyces ingoldii</name>
    <dbReference type="NCBI Taxonomy" id="215250"/>
    <lineage>
        <taxon>Eukaryota</taxon>
        <taxon>Fungi</taxon>
        <taxon>Dikarya</taxon>
        <taxon>Basidiomycota</taxon>
        <taxon>Ustilaginomycotina</taxon>
        <taxon>Exobasidiomycetes</taxon>
        <taxon>Exobasidiales</taxon>
        <taxon>Cryptobasidiaceae</taxon>
        <taxon>Acaromyces</taxon>
    </lineage>
</organism>
<dbReference type="PANTHER" id="PTHR43544:SF7">
    <property type="entry name" value="NADB-LER2"/>
    <property type="match status" value="1"/>
</dbReference>
<dbReference type="RefSeq" id="XP_025375182.1">
    <property type="nucleotide sequence ID" value="XM_025523697.1"/>
</dbReference>
<dbReference type="AlphaFoldDB" id="A0A316YGL4"/>
<keyword evidence="2" id="KW-0521">NADP</keyword>
<sequence length="257" mass="27561">MAREGLIYLITGASRGIGRSLTALLLSRPNNTVIAAVRKIDDDNAKALNALPRESGSKIILVKLDGVVESDAHAAVDTLIKAHHIEHIDVVIANAGVNDSLPSVNETTPDNIRRTLDINVYAPLTLFQATRSLLKASPSVPKFVIISSIAGSLDYISKSPLSNLSYSVSKAAVNVLGVRIAAEESDITTLLLHPGLVETDMVHEFIERHPSLKLELSKMDALKVDDSSANIVKVIDGAKKDDSGRFVDATTGENIPW</sequence>
<evidence type="ECO:0000313" key="5">
    <source>
        <dbReference type="Proteomes" id="UP000245768"/>
    </source>
</evidence>
<dbReference type="InterPro" id="IPR051468">
    <property type="entry name" value="Fungal_SecMetab_SDRs"/>
</dbReference>